<dbReference type="Gene3D" id="3.30.450.40">
    <property type="match status" value="2"/>
</dbReference>
<dbReference type="Pfam" id="PF13185">
    <property type="entry name" value="GAF_2"/>
    <property type="match status" value="1"/>
</dbReference>
<keyword evidence="4" id="KW-1185">Reference proteome</keyword>
<dbReference type="EMBL" id="JBFARM010000001">
    <property type="protein sequence ID" value="MEV4284506.1"/>
    <property type="molecule type" value="Genomic_DNA"/>
</dbReference>
<name>A0ABV3GW47_9ACTN</name>
<dbReference type="PANTHER" id="PTHR43156:SF2">
    <property type="entry name" value="STAGE II SPORULATION PROTEIN E"/>
    <property type="match status" value="1"/>
</dbReference>
<dbReference type="InterPro" id="IPR029016">
    <property type="entry name" value="GAF-like_dom_sf"/>
</dbReference>
<proteinExistence type="predicted"/>
<reference evidence="3 4" key="1">
    <citation type="submission" date="2024-06" db="EMBL/GenBank/DDBJ databases">
        <title>The Natural Products Discovery Center: Release of the First 8490 Sequenced Strains for Exploring Actinobacteria Biosynthetic Diversity.</title>
        <authorList>
            <person name="Kalkreuter E."/>
            <person name="Kautsar S.A."/>
            <person name="Yang D."/>
            <person name="Bader C.D."/>
            <person name="Teijaro C.N."/>
            <person name="Fluegel L."/>
            <person name="Davis C.M."/>
            <person name="Simpson J.R."/>
            <person name="Lauterbach L."/>
            <person name="Steele A.D."/>
            <person name="Gui C."/>
            <person name="Meng S."/>
            <person name="Li G."/>
            <person name="Viehrig K."/>
            <person name="Ye F."/>
            <person name="Su P."/>
            <person name="Kiefer A.F."/>
            <person name="Nichols A."/>
            <person name="Cepeda A.J."/>
            <person name="Yan W."/>
            <person name="Fan B."/>
            <person name="Jiang Y."/>
            <person name="Adhikari A."/>
            <person name="Zheng C.-J."/>
            <person name="Schuster L."/>
            <person name="Cowan T.M."/>
            <person name="Smanski M.J."/>
            <person name="Chevrette M.G."/>
            <person name="De Carvalho L.P.S."/>
            <person name="Shen B."/>
        </authorList>
    </citation>
    <scope>NUCLEOTIDE SEQUENCE [LARGE SCALE GENOMIC DNA]</scope>
    <source>
        <strain evidence="3 4">NPDC049574</strain>
    </source>
</reference>
<dbReference type="SUPFAM" id="SSF55785">
    <property type="entry name" value="PYP-like sensor domain (PAS domain)"/>
    <property type="match status" value="1"/>
</dbReference>
<dbReference type="InterPro" id="IPR003018">
    <property type="entry name" value="GAF"/>
</dbReference>
<dbReference type="RefSeq" id="WP_364444902.1">
    <property type="nucleotide sequence ID" value="NZ_JBFARM010000001.1"/>
</dbReference>
<dbReference type="InterPro" id="IPR035965">
    <property type="entry name" value="PAS-like_dom_sf"/>
</dbReference>
<keyword evidence="1" id="KW-0378">Hydrolase</keyword>
<dbReference type="SUPFAM" id="SSF55781">
    <property type="entry name" value="GAF domain-like"/>
    <property type="match status" value="2"/>
</dbReference>
<dbReference type="Pfam" id="PF07228">
    <property type="entry name" value="SpoIIE"/>
    <property type="match status" value="1"/>
</dbReference>
<accession>A0ABV3GW47</accession>
<sequence length="714" mass="77056">MEKRTAEPVREHAAPRPDQAGLDDLLIQAITGTGAHIGAVYLLADDGRVLLMDVQLGMPEPIAMSWARLRVGDPVLVPRAVREDRLIWVSGREDLARQFPSAALSLPYHFASAVSPIRGGGRVWGALLLVWPAGYSHTLSREQRDVIDTSSAALARLLQREADRGEPITPGPRPRILNPRPARAADTASQLIALQAFNRLPEGYCSIDVEGRISLITAPAAEMLSVYTSELQGERLGEALPWLDDPLYEDLYRSAVVSGRVTAFTARHPSGRLVTFRLFPGLTGVTLRITPGGQDHDPAERPPPHEIGQPTRIIALHEMLHLATTLARAVTAQEVVDLVADHVMPVYDVQALAILTSKGGRMRVAASRGYSRQAVAEFDGRPAIPPAPERRPHDAARPAFFESWDELRETYPDAVASDDMKAWAFLPLVTSGRPIATCVLAYDRPHRFDSDERATLTALAGLIAQAFERARLYDVKHQLAQCLQSSLLPRTLPEIPGLDLAARYVPATPGMDIGGDFYDLIRLSDTQAAAVIGDVQGHDVTAAALMGQVRTAIRAHATAGASPGEVLAHTNRLLVELAPDRFTSCLYVSIDLERHTACLASAGHLPPLLGRPGEPTRVVDSTPGLLLGIDPEAEYAVLDVGLPPGSVLLLYTDGLIEQPGLDLGDAIRHLAERFNPTEDGPLPALADSLIDPGAQEQRIDDCAVLLLRPAATGP</sequence>
<dbReference type="PANTHER" id="PTHR43156">
    <property type="entry name" value="STAGE II SPORULATION PROTEIN E-RELATED"/>
    <property type="match status" value="1"/>
</dbReference>
<evidence type="ECO:0000256" key="1">
    <source>
        <dbReference type="ARBA" id="ARBA00022801"/>
    </source>
</evidence>
<organism evidence="3 4">
    <name type="scientific">Nonomuraea bangladeshensis</name>
    <dbReference type="NCBI Taxonomy" id="404385"/>
    <lineage>
        <taxon>Bacteria</taxon>
        <taxon>Bacillati</taxon>
        <taxon>Actinomycetota</taxon>
        <taxon>Actinomycetes</taxon>
        <taxon>Streptosporangiales</taxon>
        <taxon>Streptosporangiaceae</taxon>
        <taxon>Nonomuraea</taxon>
    </lineage>
</organism>
<comment type="caution">
    <text evidence="3">The sequence shown here is derived from an EMBL/GenBank/DDBJ whole genome shotgun (WGS) entry which is preliminary data.</text>
</comment>
<protein>
    <submittedName>
        <fullName evidence="3">GAF domain-containing SpoIIE family protein phosphatase</fullName>
    </submittedName>
</protein>
<evidence type="ECO:0000259" key="2">
    <source>
        <dbReference type="SMART" id="SM00331"/>
    </source>
</evidence>
<evidence type="ECO:0000313" key="3">
    <source>
        <dbReference type="EMBL" id="MEV4284506.1"/>
    </source>
</evidence>
<dbReference type="Proteomes" id="UP001552427">
    <property type="component" value="Unassembled WGS sequence"/>
</dbReference>
<dbReference type="InterPro" id="IPR052016">
    <property type="entry name" value="Bact_Sigma-Reg"/>
</dbReference>
<evidence type="ECO:0000313" key="4">
    <source>
        <dbReference type="Proteomes" id="UP001552427"/>
    </source>
</evidence>
<dbReference type="Gene3D" id="3.60.40.10">
    <property type="entry name" value="PPM-type phosphatase domain"/>
    <property type="match status" value="1"/>
</dbReference>
<dbReference type="Pfam" id="PF01590">
    <property type="entry name" value="GAF"/>
    <property type="match status" value="1"/>
</dbReference>
<dbReference type="InterPro" id="IPR036457">
    <property type="entry name" value="PPM-type-like_dom_sf"/>
</dbReference>
<gene>
    <name evidence="3" type="ORF">AB0K40_03280</name>
</gene>
<dbReference type="Gene3D" id="3.30.450.20">
    <property type="entry name" value="PAS domain"/>
    <property type="match status" value="1"/>
</dbReference>
<dbReference type="SMART" id="SM00331">
    <property type="entry name" value="PP2C_SIG"/>
    <property type="match status" value="1"/>
</dbReference>
<feature type="domain" description="PPM-type phosphatase" evidence="2">
    <location>
        <begin position="495"/>
        <end position="709"/>
    </location>
</feature>
<dbReference type="InterPro" id="IPR001932">
    <property type="entry name" value="PPM-type_phosphatase-like_dom"/>
</dbReference>
<dbReference type="SUPFAM" id="SSF81606">
    <property type="entry name" value="PP2C-like"/>
    <property type="match status" value="1"/>
</dbReference>